<feature type="region of interest" description="Disordered" evidence="4">
    <location>
        <begin position="352"/>
        <end position="417"/>
    </location>
</feature>
<feature type="compositionally biased region" description="Basic and acidic residues" evidence="4">
    <location>
        <begin position="301"/>
        <end position="313"/>
    </location>
</feature>
<evidence type="ECO:0000259" key="5">
    <source>
        <dbReference type="PROSITE" id="PS50893"/>
    </source>
</evidence>
<evidence type="ECO:0000256" key="2">
    <source>
        <dbReference type="ARBA" id="ARBA00022741"/>
    </source>
</evidence>
<dbReference type="Proteomes" id="UP000550714">
    <property type="component" value="Unassembled WGS sequence"/>
</dbReference>
<feature type="region of interest" description="Disordered" evidence="4">
    <location>
        <begin position="281"/>
        <end position="329"/>
    </location>
</feature>
<dbReference type="GO" id="GO:0005524">
    <property type="term" value="F:ATP binding"/>
    <property type="evidence" value="ECO:0007669"/>
    <property type="project" value="UniProtKB-KW"/>
</dbReference>
<organism evidence="6 7">
    <name type="scientific">Prauserella isguenensis</name>
    <dbReference type="NCBI Taxonomy" id="1470180"/>
    <lineage>
        <taxon>Bacteria</taxon>
        <taxon>Bacillati</taxon>
        <taxon>Actinomycetota</taxon>
        <taxon>Actinomycetes</taxon>
        <taxon>Pseudonocardiales</taxon>
        <taxon>Pseudonocardiaceae</taxon>
        <taxon>Prauserella</taxon>
    </lineage>
</organism>
<dbReference type="SMART" id="SM00382">
    <property type="entry name" value="AAA"/>
    <property type="match status" value="1"/>
</dbReference>
<keyword evidence="2" id="KW-0547">Nucleotide-binding</keyword>
<gene>
    <name evidence="6" type="ORF">FHS23_000180</name>
</gene>
<name>A0A839RVJ6_9PSEU</name>
<sequence>MAVGTSAEVGTAGCTPPEPGGASAAAAEPLREGAMGAEVVIEGLTKSFGKQAIWRDVTLNLPPGEVSVMLGPSGTGKSVFLKSMIGLLKPDKGKCEINGTDIVRCSERKLYETRKLFGVLFQDGALFGSMNLYDNVAFPLREHTKKSETEVRRIVLEKLELTGLSGAEDKLPGEISGGMRKRAGLARALVLDPEIILCDEPDSGLDPVRTAYLSQLLIDLNAQIDATILIVTHNINLARTVPDNIGMLFRKELVMFGPREVLLTSDEPVVEQFLNGRRLGPIGMSEEKDSAQMALEQEQADAGHHDGSTEDVRGIVPQLQPTPGLPERQGAIRRKDRVVQVLHTLPEPAREGIIASLTPEERRHYGIPEPAVTAGGRTQVHGNLPAGDVADLPGSPAWPSGEQSAPTQPLRPRRGGA</sequence>
<dbReference type="SUPFAM" id="SSF52540">
    <property type="entry name" value="P-loop containing nucleoside triphosphate hydrolases"/>
    <property type="match status" value="1"/>
</dbReference>
<evidence type="ECO:0000256" key="1">
    <source>
        <dbReference type="ARBA" id="ARBA00022448"/>
    </source>
</evidence>
<dbReference type="AlphaFoldDB" id="A0A839RVJ6"/>
<keyword evidence="7" id="KW-1185">Reference proteome</keyword>
<dbReference type="PANTHER" id="PTHR43023:SF6">
    <property type="entry name" value="INTERMEMBRANE PHOSPHOLIPID TRANSPORT SYSTEM ATP-BINDING PROTEIN MLAF"/>
    <property type="match status" value="1"/>
</dbReference>
<dbReference type="GO" id="GO:0016887">
    <property type="term" value="F:ATP hydrolysis activity"/>
    <property type="evidence" value="ECO:0007669"/>
    <property type="project" value="InterPro"/>
</dbReference>
<dbReference type="InterPro" id="IPR003439">
    <property type="entry name" value="ABC_transporter-like_ATP-bd"/>
</dbReference>
<evidence type="ECO:0000313" key="7">
    <source>
        <dbReference type="Proteomes" id="UP000550714"/>
    </source>
</evidence>
<keyword evidence="3 6" id="KW-0067">ATP-binding</keyword>
<dbReference type="PROSITE" id="PS50893">
    <property type="entry name" value="ABC_TRANSPORTER_2"/>
    <property type="match status" value="1"/>
</dbReference>
<dbReference type="CDD" id="cd03261">
    <property type="entry name" value="ABC_Org_Solvent_Resistant"/>
    <property type="match status" value="1"/>
</dbReference>
<comment type="caution">
    <text evidence="6">The sequence shown here is derived from an EMBL/GenBank/DDBJ whole genome shotgun (WGS) entry which is preliminary data.</text>
</comment>
<evidence type="ECO:0000256" key="4">
    <source>
        <dbReference type="SAM" id="MobiDB-lite"/>
    </source>
</evidence>
<feature type="domain" description="ABC transporter" evidence="5">
    <location>
        <begin position="39"/>
        <end position="275"/>
    </location>
</feature>
<accession>A0A839RVJ6</accession>
<reference evidence="6 7" key="1">
    <citation type="submission" date="2020-08" db="EMBL/GenBank/DDBJ databases">
        <title>Genomic Encyclopedia of Type Strains, Phase III (KMG-III): the genomes of soil and plant-associated and newly described type strains.</title>
        <authorList>
            <person name="Whitman W."/>
        </authorList>
    </citation>
    <scope>NUCLEOTIDE SEQUENCE [LARGE SCALE GENOMIC DNA]</scope>
    <source>
        <strain evidence="6 7">CECT 8577</strain>
    </source>
</reference>
<dbReference type="PANTHER" id="PTHR43023">
    <property type="entry name" value="PROTEIN TRIGALACTOSYLDIACYLGLYCEROL 3, CHLOROPLASTIC"/>
    <property type="match status" value="1"/>
</dbReference>
<dbReference type="InterPro" id="IPR027417">
    <property type="entry name" value="P-loop_NTPase"/>
</dbReference>
<keyword evidence="1" id="KW-0813">Transport</keyword>
<dbReference type="EMBL" id="JACHWU010000001">
    <property type="protein sequence ID" value="MBB3049185.1"/>
    <property type="molecule type" value="Genomic_DNA"/>
</dbReference>
<evidence type="ECO:0000256" key="3">
    <source>
        <dbReference type="ARBA" id="ARBA00022840"/>
    </source>
</evidence>
<evidence type="ECO:0000313" key="6">
    <source>
        <dbReference type="EMBL" id="MBB3049185.1"/>
    </source>
</evidence>
<dbReference type="Gene3D" id="3.40.50.300">
    <property type="entry name" value="P-loop containing nucleotide triphosphate hydrolases"/>
    <property type="match status" value="1"/>
</dbReference>
<dbReference type="InterPro" id="IPR017871">
    <property type="entry name" value="ABC_transporter-like_CS"/>
</dbReference>
<proteinExistence type="predicted"/>
<dbReference type="Pfam" id="PF00005">
    <property type="entry name" value="ABC_tran"/>
    <property type="match status" value="1"/>
</dbReference>
<feature type="region of interest" description="Disordered" evidence="4">
    <location>
        <begin position="1"/>
        <end position="26"/>
    </location>
</feature>
<dbReference type="PROSITE" id="PS00211">
    <property type="entry name" value="ABC_TRANSPORTER_1"/>
    <property type="match status" value="1"/>
</dbReference>
<dbReference type="InterPro" id="IPR003593">
    <property type="entry name" value="AAA+_ATPase"/>
</dbReference>
<protein>
    <submittedName>
        <fullName evidence="6">Phospholipid/cholesterol/gamma-HCH transport system ATP-binding protein</fullName>
    </submittedName>
</protein>